<keyword evidence="1 4" id="KW-0808">Transferase</keyword>
<evidence type="ECO:0000256" key="1">
    <source>
        <dbReference type="ARBA" id="ARBA00022679"/>
    </source>
</evidence>
<dbReference type="RefSeq" id="WP_089302203.1">
    <property type="nucleotide sequence ID" value="NZ_FZNW01000014.1"/>
</dbReference>
<dbReference type="GO" id="GO:0008168">
    <property type="term" value="F:methyltransferase activity"/>
    <property type="evidence" value="ECO:0007669"/>
    <property type="project" value="UniProtKB-KW"/>
</dbReference>
<dbReference type="CDD" id="cd03801">
    <property type="entry name" value="GT4_PimA-like"/>
    <property type="match status" value="1"/>
</dbReference>
<sequence>MPEPPDHSPRVTACTVVARNYLPAARVLARSYLAHHPGHEFVIAVIDRFAPHDPAAGERSEDGYRVVGPGALGIDEQDYLRMATAYSVTELATAVKPFFLRELRGACRATDVVIYLDPDIEVYAPMPEVAGLATEHQLVLTPHFINPLPRDGKEPDETVIMGTGVFNLGFIATGKGSEEFLDFWAERLRHDAIVAPERQLFTDQRWVDQVPALFPHTVLRDPGFNVAYWNLHERPLTRSREGIITAGGSPLRFFHFSGYRPERPWQLSAHCARRPRVLLSEHPLVRKLCDGYARALRLAGYAANGEAVPYGFAEFADGTAITPEVRRLFRAGWIAAERTGDKPPPHAFDNDSGSALRHWLTSPEDNAQAAAGIHRLALSVWRSRTDLQLAFPHPSGQDAEAFRSWCATSGVAENELPEWATPGEPRDLAAPEDTFGVNIAGYLTAELGLGEMGRIVHDAITAAGVESVSVVEERSLSNRTQATHTGTVDHPRFPVSLLAVNADQTSVLLNNHPELEHDRYTIGLWAWELEDFPAWQHSAFERVDEVWTISRFCADAIAAHSPVPVKTIPVPVRDPGTPARKEGAPGQPTTFLFTFDFNSVGERKNPWGVVSAFTGAFGDRDDVRLVIKAINGDINPHSAERLRVLTAEDDRIDLIERYLSRAELDELYRACDCYVSLHRSEGFGLTLAESMAHGLPVISTDYSGTSEFVDESSGWLVPYRLVAVGEGNFPYHADALWAEPDIDAAATAMRSVADDPATARKKGQVAREHILRSRPPAAAAEWLRTELERAYETWRERKRGTLPTAPSDPIHPLRAGKAALHWRPDTSAPSRTPLAPAMRKAVIRAIDHYDVHQRTVMSALADGVENTATELLARIEAIEASQTRTGDLTALVRDEVARAMRPALQHSERTRAELGSLRRAVEEWRPHTERALADLRSGLAELRSTLDRLPPSPAISGLAARLEDHERLTHRMFQERDSRADRDEHALARVEQDVAAVHDAARSLHAPVPDDADVVLCDAGALLLPRDEVMWEWITHHRSWEVREAELMARLIRERPGAFLDIGAHVGYHTLKLLQSCSDGVGVVAVEADRDNFALLRRNIAVNLPETAAARVQALHLAAWNADGEVELVRAAEANSGDHRVHPLSQEPGGRERPRVPAARLDGMADVDGATVSLVKLDLQGRDHRAIAGLAGIVRRDRPNIVCEFSPEEIVELGDDPATVLTGYRELGYTPLVVSDAGPAAVDSSDEELIRTARTSATGFHTLWLRPS</sequence>
<dbReference type="InterPro" id="IPR029063">
    <property type="entry name" value="SAM-dependent_MTases_sf"/>
</dbReference>
<dbReference type="InterPro" id="IPR001296">
    <property type="entry name" value="Glyco_trans_1"/>
</dbReference>
<dbReference type="EMBL" id="FZNW01000014">
    <property type="protein sequence ID" value="SNR68445.1"/>
    <property type="molecule type" value="Genomic_DNA"/>
</dbReference>
<dbReference type="Gene3D" id="3.40.50.150">
    <property type="entry name" value="Vaccinia Virus protein VP39"/>
    <property type="match status" value="1"/>
</dbReference>
<accession>A0A238YB17</accession>
<feature type="domain" description="Methyltransferase FkbM" evidence="3">
    <location>
        <begin position="1061"/>
        <end position="1229"/>
    </location>
</feature>
<dbReference type="InterPro" id="IPR006342">
    <property type="entry name" value="FkbM_mtfrase"/>
</dbReference>
<dbReference type="GO" id="GO:0032259">
    <property type="term" value="P:methylation"/>
    <property type="evidence" value="ECO:0007669"/>
    <property type="project" value="UniProtKB-KW"/>
</dbReference>
<name>A0A238YB17_9PSEU</name>
<protein>
    <submittedName>
        <fullName evidence="4">Methyltransferase, FkbM family</fullName>
    </submittedName>
</protein>
<dbReference type="InterPro" id="IPR029044">
    <property type="entry name" value="Nucleotide-diphossugar_trans"/>
</dbReference>
<dbReference type="SUPFAM" id="SSF53756">
    <property type="entry name" value="UDP-Glycosyltransferase/glycogen phosphorylase"/>
    <property type="match status" value="1"/>
</dbReference>
<keyword evidence="5" id="KW-1185">Reference proteome</keyword>
<keyword evidence="4" id="KW-0489">Methyltransferase</keyword>
<dbReference type="SUPFAM" id="SSF53335">
    <property type="entry name" value="S-adenosyl-L-methionine-dependent methyltransferases"/>
    <property type="match status" value="1"/>
</dbReference>
<reference evidence="5" key="1">
    <citation type="submission" date="2017-06" db="EMBL/GenBank/DDBJ databases">
        <authorList>
            <person name="Varghese N."/>
            <person name="Submissions S."/>
        </authorList>
    </citation>
    <scope>NUCLEOTIDE SEQUENCE [LARGE SCALE GENOMIC DNA]</scope>
    <source>
        <strain evidence="5">DSM 45207</strain>
    </source>
</reference>
<gene>
    <name evidence="4" type="ORF">SAMN06265360_114121</name>
</gene>
<dbReference type="Gene3D" id="3.40.50.2000">
    <property type="entry name" value="Glycogen Phosphorylase B"/>
    <property type="match status" value="1"/>
</dbReference>
<dbReference type="Proteomes" id="UP000198348">
    <property type="component" value="Unassembled WGS sequence"/>
</dbReference>
<evidence type="ECO:0000313" key="5">
    <source>
        <dbReference type="Proteomes" id="UP000198348"/>
    </source>
</evidence>
<evidence type="ECO:0000259" key="3">
    <source>
        <dbReference type="Pfam" id="PF05050"/>
    </source>
</evidence>
<dbReference type="PANTHER" id="PTHR46656">
    <property type="entry name" value="PUTATIVE-RELATED"/>
    <property type="match status" value="1"/>
</dbReference>
<evidence type="ECO:0000313" key="4">
    <source>
        <dbReference type="EMBL" id="SNR68445.1"/>
    </source>
</evidence>
<dbReference type="PANTHER" id="PTHR46656:SF3">
    <property type="entry name" value="PUTATIVE-RELATED"/>
    <property type="match status" value="1"/>
</dbReference>
<dbReference type="SUPFAM" id="SSF53448">
    <property type="entry name" value="Nucleotide-diphospho-sugar transferases"/>
    <property type="match status" value="1"/>
</dbReference>
<dbReference type="Pfam" id="PF05050">
    <property type="entry name" value="Methyltransf_21"/>
    <property type="match status" value="1"/>
</dbReference>
<proteinExistence type="predicted"/>
<dbReference type="AlphaFoldDB" id="A0A238YB17"/>
<dbReference type="Gene3D" id="3.90.550.10">
    <property type="entry name" value="Spore Coat Polysaccharide Biosynthesis Protein SpsA, Chain A"/>
    <property type="match status" value="1"/>
</dbReference>
<feature type="domain" description="Glycosyl transferase family 1" evidence="2">
    <location>
        <begin position="657"/>
        <end position="718"/>
    </location>
</feature>
<dbReference type="NCBIfam" id="TIGR01444">
    <property type="entry name" value="fkbM_fam"/>
    <property type="match status" value="1"/>
</dbReference>
<organism evidence="4 5">
    <name type="scientific">Haloechinothrix alba</name>
    <dbReference type="NCBI Taxonomy" id="664784"/>
    <lineage>
        <taxon>Bacteria</taxon>
        <taxon>Bacillati</taxon>
        <taxon>Actinomycetota</taxon>
        <taxon>Actinomycetes</taxon>
        <taxon>Pseudonocardiales</taxon>
        <taxon>Pseudonocardiaceae</taxon>
        <taxon>Haloechinothrix</taxon>
    </lineage>
</organism>
<dbReference type="OrthoDB" id="5679686at2"/>
<dbReference type="Pfam" id="PF00534">
    <property type="entry name" value="Glycos_transf_1"/>
    <property type="match status" value="1"/>
</dbReference>
<dbReference type="GO" id="GO:0016757">
    <property type="term" value="F:glycosyltransferase activity"/>
    <property type="evidence" value="ECO:0007669"/>
    <property type="project" value="InterPro"/>
</dbReference>
<evidence type="ECO:0000259" key="2">
    <source>
        <dbReference type="Pfam" id="PF00534"/>
    </source>
</evidence>